<sequence>MAKTTKSELPEVLPEVCVNHDKEKYHIEIELPGVKKEDIDLEVGEDSLCIRAPREDAVYTACYSLAHSVDTGDVSARFDNGLLTVKAAFKHPIRVGVKIPIE</sequence>
<dbReference type="InterPro" id="IPR002068">
    <property type="entry name" value="A-crystallin/Hsp20_dom"/>
</dbReference>
<feature type="domain" description="SHSP" evidence="3">
    <location>
        <begin position="7"/>
        <end position="102"/>
    </location>
</feature>
<accession>A0A284VIQ7</accession>
<evidence type="ECO:0000313" key="4">
    <source>
        <dbReference type="EMBL" id="SNQ59165.1"/>
    </source>
</evidence>
<dbReference type="InterPro" id="IPR008978">
    <property type="entry name" value="HSP20-like_chaperone"/>
</dbReference>
<gene>
    <name evidence="4" type="ORF">MNV_1080018</name>
</gene>
<organism evidence="4 5">
    <name type="scientific">Candidatus Methanoperedens nitratireducens</name>
    <dbReference type="NCBI Taxonomy" id="1392998"/>
    <lineage>
        <taxon>Archaea</taxon>
        <taxon>Methanobacteriati</taxon>
        <taxon>Methanobacteriota</taxon>
        <taxon>Stenosarchaea group</taxon>
        <taxon>Methanomicrobia</taxon>
        <taxon>Methanosarcinales</taxon>
        <taxon>ANME-2 cluster</taxon>
        <taxon>Candidatus Methanoperedentaceae</taxon>
        <taxon>Candidatus Methanoperedens</taxon>
    </lineage>
</organism>
<proteinExistence type="inferred from homology"/>
<dbReference type="Proteomes" id="UP000218615">
    <property type="component" value="Unassembled WGS sequence"/>
</dbReference>
<dbReference type="RefSeq" id="WP_096203579.1">
    <property type="nucleotide sequence ID" value="NZ_FZMP01000011.1"/>
</dbReference>
<name>A0A284VIQ7_9EURY</name>
<comment type="similarity">
    <text evidence="1 2">Belongs to the small heat shock protein (HSP20) family.</text>
</comment>
<dbReference type="EMBL" id="FZMP01000011">
    <property type="protein sequence ID" value="SNQ59165.1"/>
    <property type="molecule type" value="Genomic_DNA"/>
</dbReference>
<dbReference type="SUPFAM" id="SSF49764">
    <property type="entry name" value="HSP20-like chaperones"/>
    <property type="match status" value="1"/>
</dbReference>
<evidence type="ECO:0000256" key="1">
    <source>
        <dbReference type="PROSITE-ProRule" id="PRU00285"/>
    </source>
</evidence>
<dbReference type="Gene3D" id="2.60.40.790">
    <property type="match status" value="1"/>
</dbReference>
<evidence type="ECO:0000313" key="5">
    <source>
        <dbReference type="Proteomes" id="UP000218615"/>
    </source>
</evidence>
<dbReference type="OrthoDB" id="106788at2157"/>
<dbReference type="PROSITE" id="PS01031">
    <property type="entry name" value="SHSP"/>
    <property type="match status" value="1"/>
</dbReference>
<dbReference type="CDD" id="cd06464">
    <property type="entry name" value="ACD_sHsps-like"/>
    <property type="match status" value="1"/>
</dbReference>
<keyword evidence="5" id="KW-1185">Reference proteome</keyword>
<dbReference type="Pfam" id="PF00011">
    <property type="entry name" value="HSP20"/>
    <property type="match status" value="1"/>
</dbReference>
<protein>
    <recommendedName>
        <fullName evidence="3">SHSP domain-containing protein</fullName>
    </recommendedName>
</protein>
<dbReference type="AlphaFoldDB" id="A0A284VIQ7"/>
<evidence type="ECO:0000259" key="3">
    <source>
        <dbReference type="PROSITE" id="PS01031"/>
    </source>
</evidence>
<reference evidence="5" key="1">
    <citation type="submission" date="2017-06" db="EMBL/GenBank/DDBJ databases">
        <authorList>
            <person name="Cremers G."/>
        </authorList>
    </citation>
    <scope>NUCLEOTIDE SEQUENCE [LARGE SCALE GENOMIC DNA]</scope>
</reference>
<evidence type="ECO:0000256" key="2">
    <source>
        <dbReference type="RuleBase" id="RU003616"/>
    </source>
</evidence>